<dbReference type="GeneID" id="300118895"/>
<evidence type="ECO:0000313" key="1">
    <source>
        <dbReference type="EMBL" id="GFH71043.1"/>
    </source>
</evidence>
<dbReference type="EMBL" id="BLLN01000003">
    <property type="protein sequence ID" value="GFH71043.1"/>
    <property type="molecule type" value="Genomic_DNA"/>
</dbReference>
<dbReference type="Proteomes" id="UP000472710">
    <property type="component" value="Unassembled WGS sequence"/>
</dbReference>
<gene>
    <name evidence="1" type="ORF">Sdia_18110</name>
</gene>
<organism evidence="1 2">
    <name type="scientific">Streptomyces diastaticus subsp. diastaticus</name>
    <dbReference type="NCBI Taxonomy" id="68040"/>
    <lineage>
        <taxon>Bacteria</taxon>
        <taxon>Bacillati</taxon>
        <taxon>Actinomycetota</taxon>
        <taxon>Actinomycetes</taxon>
        <taxon>Kitasatosporales</taxon>
        <taxon>Streptomycetaceae</taxon>
        <taxon>Streptomyces</taxon>
        <taxon>Streptomyces diastaticus group</taxon>
    </lineage>
</organism>
<accession>A0ABQ1CLQ3</accession>
<sequence>MASKNSIGCEIWSVDGDFFEQVLPVDRGAVDELLASTSPDDSVNMVWNDGEDPCLMIALSEGRGVVTLIIDAAFHTLVGSAEVGDVEMMVGGQSIVQPKRLTVSADEVARLIGELPDVEGMLRRYSWHRE</sequence>
<proteinExistence type="predicted"/>
<keyword evidence="2" id="KW-1185">Reference proteome</keyword>
<evidence type="ECO:0000313" key="2">
    <source>
        <dbReference type="Proteomes" id="UP000472710"/>
    </source>
</evidence>
<name>A0ABQ1CLQ3_STRDI</name>
<dbReference type="RefSeq" id="WP_223282219.1">
    <property type="nucleotide sequence ID" value="NZ_BLLN01000003.1"/>
</dbReference>
<protein>
    <recommendedName>
        <fullName evidence="3">DUF3846 domain-containing protein</fullName>
    </recommendedName>
</protein>
<comment type="caution">
    <text evidence="1">The sequence shown here is derived from an EMBL/GenBank/DDBJ whole genome shotgun (WGS) entry which is preliminary data.</text>
</comment>
<reference evidence="1 2" key="1">
    <citation type="submission" date="2020-02" db="EMBL/GenBank/DDBJ databases">
        <title>Whole genome shotgun sequence of Streptomyces diastaticus subsp. diastaticus NBRC 13412.</title>
        <authorList>
            <person name="Ichikawa N."/>
            <person name="Komaki H."/>
            <person name="Tamura T."/>
        </authorList>
    </citation>
    <scope>NUCLEOTIDE SEQUENCE [LARGE SCALE GENOMIC DNA]</scope>
    <source>
        <strain evidence="1 2">NBRC 13412</strain>
    </source>
</reference>
<evidence type="ECO:0008006" key="3">
    <source>
        <dbReference type="Google" id="ProtNLM"/>
    </source>
</evidence>